<gene>
    <name evidence="2" type="ORF">F2Q68_00019222</name>
    <name evidence="3" type="ORF">F2Q69_00040419</name>
</gene>
<evidence type="ECO:0000256" key="1">
    <source>
        <dbReference type="SAM" id="MobiDB-lite"/>
    </source>
</evidence>
<organism evidence="3 4">
    <name type="scientific">Brassica cretica</name>
    <name type="common">Mustard</name>
    <dbReference type="NCBI Taxonomy" id="69181"/>
    <lineage>
        <taxon>Eukaryota</taxon>
        <taxon>Viridiplantae</taxon>
        <taxon>Streptophyta</taxon>
        <taxon>Embryophyta</taxon>
        <taxon>Tracheophyta</taxon>
        <taxon>Spermatophyta</taxon>
        <taxon>Magnoliopsida</taxon>
        <taxon>eudicotyledons</taxon>
        <taxon>Gunneridae</taxon>
        <taxon>Pentapetalae</taxon>
        <taxon>rosids</taxon>
        <taxon>malvids</taxon>
        <taxon>Brassicales</taxon>
        <taxon>Brassicaceae</taxon>
        <taxon>Brassiceae</taxon>
        <taxon>Brassica</taxon>
    </lineage>
</organism>
<sequence length="64" mass="7401">MTRQTSNDELRREDKGEGSGIMGEDQTVRRKRFMNCGEDELEHIAILVLTSERVHELKVLRSSI</sequence>
<reference evidence="3" key="2">
    <citation type="submission" date="2019-12" db="EMBL/GenBank/DDBJ databases">
        <title>Genome sequencing and annotation of Brassica cretica.</title>
        <authorList>
            <person name="Studholme D.J."/>
            <person name="Sarris P."/>
        </authorList>
    </citation>
    <scope>NUCLEOTIDE SEQUENCE</scope>
    <source>
        <strain evidence="3">PFS-109/04</strain>
        <tissue evidence="3">Leaf</tissue>
    </source>
</reference>
<feature type="region of interest" description="Disordered" evidence="1">
    <location>
        <begin position="1"/>
        <end position="26"/>
    </location>
</feature>
<evidence type="ECO:0000313" key="4">
    <source>
        <dbReference type="Proteomes" id="UP000712600"/>
    </source>
</evidence>
<dbReference type="EMBL" id="QGKW02002228">
    <property type="protein sequence ID" value="KAF2538771.1"/>
    <property type="molecule type" value="Genomic_DNA"/>
</dbReference>
<proteinExistence type="predicted"/>
<evidence type="ECO:0000313" key="3">
    <source>
        <dbReference type="EMBL" id="KAF3502669.1"/>
    </source>
</evidence>
<protein>
    <submittedName>
        <fullName evidence="3">Uncharacterized protein</fullName>
    </submittedName>
</protein>
<dbReference type="Proteomes" id="UP000712600">
    <property type="component" value="Unassembled WGS sequence"/>
</dbReference>
<accession>A0A8S9NNK9</accession>
<feature type="compositionally biased region" description="Basic and acidic residues" evidence="1">
    <location>
        <begin position="1"/>
        <end position="17"/>
    </location>
</feature>
<dbReference type="AlphaFoldDB" id="A0A8S9NNK9"/>
<dbReference type="Proteomes" id="UP000712281">
    <property type="component" value="Unassembled WGS sequence"/>
</dbReference>
<comment type="caution">
    <text evidence="3">The sequence shown here is derived from an EMBL/GenBank/DDBJ whole genome shotgun (WGS) entry which is preliminary data.</text>
</comment>
<evidence type="ECO:0000313" key="2">
    <source>
        <dbReference type="EMBL" id="KAF2538771.1"/>
    </source>
</evidence>
<dbReference type="EMBL" id="QGKX02001621">
    <property type="protein sequence ID" value="KAF3502669.1"/>
    <property type="molecule type" value="Genomic_DNA"/>
</dbReference>
<reference evidence="2" key="1">
    <citation type="submission" date="2019-12" db="EMBL/GenBank/DDBJ databases">
        <title>Genome sequencing and annotation of Brassica cretica.</title>
        <authorList>
            <person name="Studholme D.J."/>
            <person name="Sarris P.F."/>
        </authorList>
    </citation>
    <scope>NUCLEOTIDE SEQUENCE</scope>
    <source>
        <strain evidence="2">PFS-001/15</strain>
        <tissue evidence="2">Leaf</tissue>
    </source>
</reference>
<name>A0A8S9NNK9_BRACR</name>